<accession>A0A4C1UMA6</accession>
<dbReference type="OrthoDB" id="4369127at2759"/>
<sequence>MLGAVTAPSPPSVCSPASLTAAQLPITVGVTKKQRPFCSYCKKYGHTKNERRKLTKRGEFCLSNNNNSLAEVGDYDDKDKKSFYSVEFPNLIPMKKIKGINEVVTDRRNSIVIRNRDLKAMLVQLLKEDYMFWAKKWPMIRFALNGAKFQTTGDTFQVDNLALLKSHVLSNAAKNVTEKFIPKRDGPYRIAEEGCPVSKKKVLVHSPERLPELEGEYIANRLSALSPRASRGRPSVRFTE</sequence>
<protein>
    <submittedName>
        <fullName evidence="1">Uncharacterized protein</fullName>
    </submittedName>
</protein>
<gene>
    <name evidence="1" type="ORF">EVAR_16783_1</name>
</gene>
<proteinExistence type="predicted"/>
<comment type="caution">
    <text evidence="1">The sequence shown here is derived from an EMBL/GenBank/DDBJ whole genome shotgun (WGS) entry which is preliminary data.</text>
</comment>
<name>A0A4C1UMA6_EUMVA</name>
<keyword evidence="2" id="KW-1185">Reference proteome</keyword>
<dbReference type="EMBL" id="BGZK01000189">
    <property type="protein sequence ID" value="GBP27112.1"/>
    <property type="molecule type" value="Genomic_DNA"/>
</dbReference>
<organism evidence="1 2">
    <name type="scientific">Eumeta variegata</name>
    <name type="common">Bagworm moth</name>
    <name type="synonym">Eumeta japonica</name>
    <dbReference type="NCBI Taxonomy" id="151549"/>
    <lineage>
        <taxon>Eukaryota</taxon>
        <taxon>Metazoa</taxon>
        <taxon>Ecdysozoa</taxon>
        <taxon>Arthropoda</taxon>
        <taxon>Hexapoda</taxon>
        <taxon>Insecta</taxon>
        <taxon>Pterygota</taxon>
        <taxon>Neoptera</taxon>
        <taxon>Endopterygota</taxon>
        <taxon>Lepidoptera</taxon>
        <taxon>Glossata</taxon>
        <taxon>Ditrysia</taxon>
        <taxon>Tineoidea</taxon>
        <taxon>Psychidae</taxon>
        <taxon>Oiketicinae</taxon>
        <taxon>Eumeta</taxon>
    </lineage>
</organism>
<dbReference type="AlphaFoldDB" id="A0A4C1UMA6"/>
<dbReference type="Proteomes" id="UP000299102">
    <property type="component" value="Unassembled WGS sequence"/>
</dbReference>
<evidence type="ECO:0000313" key="2">
    <source>
        <dbReference type="Proteomes" id="UP000299102"/>
    </source>
</evidence>
<reference evidence="1 2" key="1">
    <citation type="journal article" date="2019" name="Commun. Biol.">
        <title>The bagworm genome reveals a unique fibroin gene that provides high tensile strength.</title>
        <authorList>
            <person name="Kono N."/>
            <person name="Nakamura H."/>
            <person name="Ohtoshi R."/>
            <person name="Tomita M."/>
            <person name="Numata K."/>
            <person name="Arakawa K."/>
        </authorList>
    </citation>
    <scope>NUCLEOTIDE SEQUENCE [LARGE SCALE GENOMIC DNA]</scope>
</reference>
<evidence type="ECO:0000313" key="1">
    <source>
        <dbReference type="EMBL" id="GBP27112.1"/>
    </source>
</evidence>